<name>A0A0M4QY94_9MICC</name>
<accession>A0A0M4QY94</accession>
<dbReference type="Proteomes" id="UP000062833">
    <property type="component" value="Chromosome"/>
</dbReference>
<reference evidence="2" key="1">
    <citation type="submission" date="2015-09" db="EMBL/GenBank/DDBJ databases">
        <title>Complete genome of Arthrobacter alpinus strain R3.8.</title>
        <authorList>
            <person name="See-Too W.S."/>
            <person name="Chan K.G."/>
        </authorList>
    </citation>
    <scope>NUCLEOTIDE SEQUENCE [LARGE SCALE GENOMIC DNA]</scope>
    <source>
        <strain evidence="2">R3.8</strain>
    </source>
</reference>
<dbReference type="KEGG" id="aaq:AOC05_14585"/>
<evidence type="ECO:0000313" key="1">
    <source>
        <dbReference type="EMBL" id="ALE93273.1"/>
    </source>
</evidence>
<dbReference type="PATRIC" id="fig|656366.3.peg.3140"/>
<protein>
    <submittedName>
        <fullName evidence="1">Uncharacterized protein</fullName>
    </submittedName>
</protein>
<dbReference type="AlphaFoldDB" id="A0A0M4QY94"/>
<gene>
    <name evidence="1" type="ORF">AOC05_14585</name>
</gene>
<dbReference type="EMBL" id="CP012677">
    <property type="protein sequence ID" value="ALE93273.1"/>
    <property type="molecule type" value="Genomic_DNA"/>
</dbReference>
<sequence>MAGCTAEDGAAITRLPAIATPMVSSVASVLDLLPPTDFVWRLLKDECCWIDAMTKWYFLKGAQARPSGPLYSGSKNITLIAPIRIS</sequence>
<proteinExistence type="predicted"/>
<organism evidence="1 2">
    <name type="scientific">Arthrobacter alpinus</name>
    <dbReference type="NCBI Taxonomy" id="656366"/>
    <lineage>
        <taxon>Bacteria</taxon>
        <taxon>Bacillati</taxon>
        <taxon>Actinomycetota</taxon>
        <taxon>Actinomycetes</taxon>
        <taxon>Micrococcales</taxon>
        <taxon>Micrococcaceae</taxon>
        <taxon>Arthrobacter</taxon>
    </lineage>
</organism>
<evidence type="ECO:0000313" key="2">
    <source>
        <dbReference type="Proteomes" id="UP000062833"/>
    </source>
</evidence>
<keyword evidence="2" id="KW-1185">Reference proteome</keyword>